<dbReference type="OrthoDB" id="114026at2"/>
<dbReference type="PIRSF" id="PIRSF011444">
    <property type="entry name" value="DUF1287"/>
    <property type="match status" value="1"/>
</dbReference>
<name>A0A4Y9JTY2_9PAST</name>
<dbReference type="RefSeq" id="WP_135058192.1">
    <property type="nucleotide sequence ID" value="NZ_JADGLC010000025.1"/>
</dbReference>
<organism evidence="1 2">
    <name type="scientific">Muribacter muris</name>
    <dbReference type="NCBI Taxonomy" id="67855"/>
    <lineage>
        <taxon>Bacteria</taxon>
        <taxon>Pseudomonadati</taxon>
        <taxon>Pseudomonadota</taxon>
        <taxon>Gammaproteobacteria</taxon>
        <taxon>Pasteurellales</taxon>
        <taxon>Pasteurellaceae</taxon>
        <taxon>Muribacter</taxon>
    </lineage>
</organism>
<protein>
    <submittedName>
        <fullName evidence="1">DUF1287 domain-containing protein</fullName>
    </submittedName>
</protein>
<comment type="caution">
    <text evidence="1">The sequence shown here is derived from an EMBL/GenBank/DDBJ whole genome shotgun (WGS) entry which is preliminary data.</text>
</comment>
<accession>A0A4Y9JTY2</accession>
<proteinExistence type="predicted"/>
<evidence type="ECO:0000313" key="2">
    <source>
        <dbReference type="Proteomes" id="UP000297396"/>
    </source>
</evidence>
<dbReference type="EMBL" id="SPPA01000025">
    <property type="protein sequence ID" value="TFV08339.1"/>
    <property type="molecule type" value="Genomic_DNA"/>
</dbReference>
<dbReference type="Proteomes" id="UP000297396">
    <property type="component" value="Unassembled WGS sequence"/>
</dbReference>
<sequence>MWLIGLCCCISGNLWAYSPTQLVQDARKQIGVTKYYDPAYSRLDYPMGDVDPVKGVCTDVVIRALCVQKIDLQQLIHEDMRKHFRLYPNKWQLNAPDRNIDHRRVPNIRTYFQRRGYTVSTGDYLAGDIVTWDLGRHLVHIGIVSDRKTADGTPLIIHNIGRGTQEENILHRFKITGHYRLPTH</sequence>
<dbReference type="Pfam" id="PF06940">
    <property type="entry name" value="DUF1287"/>
    <property type="match status" value="1"/>
</dbReference>
<dbReference type="InterPro" id="IPR009706">
    <property type="entry name" value="DUF1287"/>
</dbReference>
<evidence type="ECO:0000313" key="1">
    <source>
        <dbReference type="EMBL" id="TFV08339.1"/>
    </source>
</evidence>
<dbReference type="AlphaFoldDB" id="A0A4Y9JTY2"/>
<gene>
    <name evidence="1" type="ORF">E4T80_10390</name>
</gene>
<reference evidence="1 2" key="1">
    <citation type="submission" date="2019-03" db="EMBL/GenBank/DDBJ databases">
        <title>Diversity of the mouse oral microbiome.</title>
        <authorList>
            <person name="Joseph S."/>
            <person name="Aduse-Opoku J."/>
            <person name="Curtis M."/>
            <person name="Wade W."/>
            <person name="Hashim A."/>
        </authorList>
    </citation>
    <scope>NUCLEOTIDE SEQUENCE [LARGE SCALE GENOMIC DNA]</scope>
    <source>
        <strain evidence="1 2">WT12</strain>
    </source>
</reference>